<keyword evidence="6" id="KW-0732">Signal</keyword>
<feature type="domain" description="PBP" evidence="7">
    <location>
        <begin position="45"/>
        <end position="334"/>
    </location>
</feature>
<dbReference type="EMBL" id="VFOR01000002">
    <property type="protein sequence ID" value="TQL58076.1"/>
    <property type="molecule type" value="Genomic_DNA"/>
</dbReference>
<dbReference type="PROSITE" id="PS51257">
    <property type="entry name" value="PROKAR_LIPOPROTEIN"/>
    <property type="match status" value="1"/>
</dbReference>
<feature type="binding site" evidence="5">
    <location>
        <position position="102"/>
    </location>
    <ligand>
        <name>phosphate</name>
        <dbReference type="ChEBI" id="CHEBI:43474"/>
    </ligand>
</feature>
<dbReference type="InterPro" id="IPR050962">
    <property type="entry name" value="Phosphate-bind_PstS"/>
</dbReference>
<dbReference type="PIRSF" id="PIRSF002756">
    <property type="entry name" value="PstS"/>
    <property type="match status" value="1"/>
</dbReference>
<keyword evidence="9" id="KW-1185">Reference proteome</keyword>
<dbReference type="GO" id="GO:0043190">
    <property type="term" value="C:ATP-binding cassette (ABC) transporter complex"/>
    <property type="evidence" value="ECO:0007669"/>
    <property type="project" value="InterPro"/>
</dbReference>
<feature type="binding site" evidence="5">
    <location>
        <begin position="53"/>
        <end position="55"/>
    </location>
    <ligand>
        <name>phosphate</name>
        <dbReference type="ChEBI" id="CHEBI:43474"/>
    </ligand>
</feature>
<accession>A0A542ZCK2</accession>
<dbReference type="Pfam" id="PF12849">
    <property type="entry name" value="PBP_like_2"/>
    <property type="match status" value="1"/>
</dbReference>
<reference evidence="8 9" key="1">
    <citation type="submission" date="2019-06" db="EMBL/GenBank/DDBJ databases">
        <title>Sequencing the genomes of 1000 actinobacteria strains.</title>
        <authorList>
            <person name="Klenk H.-P."/>
        </authorList>
    </citation>
    <scope>NUCLEOTIDE SEQUENCE [LARGE SCALE GENOMIC DNA]</scope>
    <source>
        <strain evidence="8 9">DSM 8251</strain>
    </source>
</reference>
<proteinExistence type="inferred from homology"/>
<evidence type="ECO:0000256" key="1">
    <source>
        <dbReference type="ARBA" id="ARBA00008725"/>
    </source>
</evidence>
<dbReference type="PANTHER" id="PTHR42996">
    <property type="entry name" value="PHOSPHATE-BINDING PROTEIN PSTS"/>
    <property type="match status" value="1"/>
</dbReference>
<evidence type="ECO:0000259" key="7">
    <source>
        <dbReference type="Pfam" id="PF12849"/>
    </source>
</evidence>
<dbReference type="GO" id="GO:0035435">
    <property type="term" value="P:phosphate ion transmembrane transport"/>
    <property type="evidence" value="ECO:0007669"/>
    <property type="project" value="InterPro"/>
</dbReference>
<feature type="binding site" evidence="5">
    <location>
        <position position="84"/>
    </location>
    <ligand>
        <name>phosphate</name>
        <dbReference type="ChEBI" id="CHEBI:43474"/>
    </ligand>
</feature>
<evidence type="ECO:0000256" key="4">
    <source>
        <dbReference type="PIRNR" id="PIRNR002756"/>
    </source>
</evidence>
<keyword evidence="2 4" id="KW-0813">Transport</keyword>
<keyword evidence="3 4" id="KW-0592">Phosphate transport</keyword>
<sequence length="367" mass="38835">MALTIRSRRMVSCVVTGFVGVMLAGCAGPSLPSPVEQTPPRECPPGYLMGAGSTAQQGVIDSSIATYGAACRGSNTVEYDGKGSGDGVTDFVNGLTHFAGTDTVMDAEAIERARCRCNGNEAWHLPMVVGPIALAHNVEGVEDLVLTPEVVAEIFTGEISRWDDAQIIALNPGVNLPSQPITVIHRSDASGTTENFTTWLNAAASDQWASDKVSKNWKGSGEGAAKSDGVATRVQETPGAITYVESSYADDHKLPTAGIETGRGVVRLDDASVAKTLAGARRTGQGPDMRLEIDAVPDDPEAYPLVQVTYEVVCSAGLGPEQTEILKDFLGFMAEQQTRDELAARGYVPLPEELNSEVRESIGQIRP</sequence>
<evidence type="ECO:0000256" key="6">
    <source>
        <dbReference type="SAM" id="SignalP"/>
    </source>
</evidence>
<evidence type="ECO:0000313" key="9">
    <source>
        <dbReference type="Proteomes" id="UP000316196"/>
    </source>
</evidence>
<gene>
    <name evidence="8" type="ORF">FB460_1929</name>
</gene>
<dbReference type="GO" id="GO:0042301">
    <property type="term" value="F:phosphate ion binding"/>
    <property type="evidence" value="ECO:0007669"/>
    <property type="project" value="InterPro"/>
</dbReference>
<dbReference type="InterPro" id="IPR024370">
    <property type="entry name" value="PBP_domain"/>
</dbReference>
<dbReference type="NCBIfam" id="TIGR00975">
    <property type="entry name" value="3a0107s03"/>
    <property type="match status" value="1"/>
</dbReference>
<dbReference type="AlphaFoldDB" id="A0A542ZCK2"/>
<dbReference type="Gene3D" id="3.40.190.10">
    <property type="entry name" value="Periplasmic binding protein-like II"/>
    <property type="match status" value="2"/>
</dbReference>
<dbReference type="SUPFAM" id="SSF53850">
    <property type="entry name" value="Periplasmic binding protein-like II"/>
    <property type="match status" value="1"/>
</dbReference>
<protein>
    <recommendedName>
        <fullName evidence="4">Phosphate-binding protein</fullName>
    </recommendedName>
</protein>
<evidence type="ECO:0000256" key="2">
    <source>
        <dbReference type="ARBA" id="ARBA00022448"/>
    </source>
</evidence>
<feature type="binding site" evidence="5">
    <location>
        <begin position="190"/>
        <end position="192"/>
    </location>
    <ligand>
        <name>phosphate</name>
        <dbReference type="ChEBI" id="CHEBI:43474"/>
    </ligand>
</feature>
<dbReference type="CDD" id="cd13565">
    <property type="entry name" value="PBP2_PstS"/>
    <property type="match status" value="1"/>
</dbReference>
<name>A0A542ZCK2_9ACTN</name>
<dbReference type="PANTHER" id="PTHR42996:SF1">
    <property type="entry name" value="PHOSPHATE-BINDING PROTEIN PSTS"/>
    <property type="match status" value="1"/>
</dbReference>
<comment type="caution">
    <text evidence="8">The sequence shown here is derived from an EMBL/GenBank/DDBJ whole genome shotgun (WGS) entry which is preliminary data.</text>
</comment>
<dbReference type="RefSeq" id="WP_170210038.1">
    <property type="nucleotide sequence ID" value="NZ_BAAAMD010000004.1"/>
</dbReference>
<evidence type="ECO:0000313" key="8">
    <source>
        <dbReference type="EMBL" id="TQL58076.1"/>
    </source>
</evidence>
<feature type="chain" id="PRO_5039005125" description="Phosphate-binding protein" evidence="6">
    <location>
        <begin position="25"/>
        <end position="367"/>
    </location>
</feature>
<dbReference type="InterPro" id="IPR005673">
    <property type="entry name" value="ABC_phos-bd_PstS"/>
</dbReference>
<evidence type="ECO:0000256" key="5">
    <source>
        <dbReference type="PIRSR" id="PIRSR002756-1"/>
    </source>
</evidence>
<evidence type="ECO:0000256" key="3">
    <source>
        <dbReference type="ARBA" id="ARBA00022592"/>
    </source>
</evidence>
<feature type="signal peptide" evidence="6">
    <location>
        <begin position="1"/>
        <end position="24"/>
    </location>
</feature>
<dbReference type="Proteomes" id="UP000316196">
    <property type="component" value="Unassembled WGS sequence"/>
</dbReference>
<comment type="similarity">
    <text evidence="1 4">Belongs to the PstS family.</text>
</comment>
<organism evidence="8 9">
    <name type="scientific">Propioniferax innocua</name>
    <dbReference type="NCBI Taxonomy" id="1753"/>
    <lineage>
        <taxon>Bacteria</taxon>
        <taxon>Bacillati</taxon>
        <taxon>Actinomycetota</taxon>
        <taxon>Actinomycetes</taxon>
        <taxon>Propionibacteriales</taxon>
        <taxon>Propionibacteriaceae</taxon>
        <taxon>Propioniferax</taxon>
    </lineage>
</organism>